<feature type="region of interest" description="Disordered" evidence="1">
    <location>
        <begin position="1"/>
        <end position="36"/>
    </location>
</feature>
<dbReference type="Ensembl" id="ENSPSNT00000017628.1">
    <property type="protein sequence ID" value="ENSPSNP00000015620.1"/>
    <property type="gene ID" value="ENSPSNG00000011503.1"/>
</dbReference>
<reference evidence="2" key="3">
    <citation type="submission" date="2025-09" db="UniProtKB">
        <authorList>
            <consortium name="Ensembl"/>
        </authorList>
    </citation>
    <scope>IDENTIFICATION</scope>
</reference>
<proteinExistence type="predicted"/>
<accession>A0A8C9C2Y2</accession>
<keyword evidence="3" id="KW-1185">Reference proteome</keyword>
<sequence length="79" mass="8677">IMRKRQDGGRDSSGADSGPEHNPSYGTGSSHSGLLDKWKIDDKPVKTDKWDVSAVKNSLNDSAKMYKYVENFGSVTNTL</sequence>
<dbReference type="Proteomes" id="UP000694554">
    <property type="component" value="Chromosome 2"/>
</dbReference>
<reference evidence="2" key="1">
    <citation type="submission" date="2019-08" db="EMBL/GenBank/DDBJ databases">
        <title>Phocoena sinus (Vaquita) genome, mPhoSin1, primary haplotype.</title>
        <authorList>
            <person name="Morin P."/>
            <person name="Mountcastle J."/>
            <person name="Fungtammasan C."/>
            <person name="Rhie A."/>
            <person name="Rojas-Bracho L."/>
            <person name="Smith C.R."/>
            <person name="Taylor B.L."/>
            <person name="Gulland F.M.D."/>
            <person name="Musser W."/>
            <person name="Houck M."/>
            <person name="Haase B."/>
            <person name="Paez S."/>
            <person name="Howe K."/>
            <person name="Torrance J."/>
            <person name="Formenti G."/>
            <person name="Phillippy A."/>
            <person name="Ryder O."/>
            <person name="Jarvis E.D."/>
            <person name="Fedrigo O."/>
        </authorList>
    </citation>
    <scope>NUCLEOTIDE SEQUENCE [LARGE SCALE GENOMIC DNA]</scope>
</reference>
<dbReference type="GeneTree" id="ENSGT01070000253911"/>
<protein>
    <submittedName>
        <fullName evidence="2">Uncharacterized protein</fullName>
    </submittedName>
</protein>
<evidence type="ECO:0000256" key="1">
    <source>
        <dbReference type="SAM" id="MobiDB-lite"/>
    </source>
</evidence>
<name>A0A8C9C2Y2_PHOSS</name>
<dbReference type="AlphaFoldDB" id="A0A8C9C2Y2"/>
<evidence type="ECO:0000313" key="3">
    <source>
        <dbReference type="Proteomes" id="UP000694554"/>
    </source>
</evidence>
<reference evidence="2" key="2">
    <citation type="submission" date="2025-08" db="UniProtKB">
        <authorList>
            <consortium name="Ensembl"/>
        </authorList>
    </citation>
    <scope>IDENTIFICATION</scope>
</reference>
<feature type="compositionally biased region" description="Basic and acidic residues" evidence="1">
    <location>
        <begin position="1"/>
        <end position="10"/>
    </location>
</feature>
<evidence type="ECO:0000313" key="2">
    <source>
        <dbReference type="Ensembl" id="ENSPSNP00000015620.1"/>
    </source>
</evidence>
<organism evidence="2 3">
    <name type="scientific">Phocoena sinus</name>
    <name type="common">Vaquita</name>
    <dbReference type="NCBI Taxonomy" id="42100"/>
    <lineage>
        <taxon>Eukaryota</taxon>
        <taxon>Metazoa</taxon>
        <taxon>Chordata</taxon>
        <taxon>Craniata</taxon>
        <taxon>Vertebrata</taxon>
        <taxon>Euteleostomi</taxon>
        <taxon>Mammalia</taxon>
        <taxon>Eutheria</taxon>
        <taxon>Laurasiatheria</taxon>
        <taxon>Artiodactyla</taxon>
        <taxon>Whippomorpha</taxon>
        <taxon>Cetacea</taxon>
        <taxon>Odontoceti</taxon>
        <taxon>Phocoenidae</taxon>
        <taxon>Phocoena</taxon>
    </lineage>
</organism>